<sequence>MEQLKKYITYRDTEIDHQLFGSFDYHRDILIVVKIDDQVFSYDHSQITSNFRKIYEISLSSQLLVNSQEYLLFLESQKIPNAPIYIQKEVQFSLPSPVVITPSQIVSQFIQQQKEIVPDSSLANPPIYSGLQASTLLQNRQFLELFADWLMVRSPDIRKYRVPLRQVEDFLYRYRNLKDEEFQLQLFKFLHQRERPAPKQSDPPNSAKRQTQRVNELKEVVSGQQISNILDIGCSDGFIVEQCGQALNLSKENIYGMDIRPCISQNITFIESSGTEFNPDFEHKIDLITISMTLHHISQYKQVLKNAYRYLKPNQFLFIREHDACTNEIKLLLDLHDQSFNSSLWDFPESNHSEFVNNCKSWFIGKDELNQVLNQIGFIEKKMGNFRAEGWDAHGRVWWGLFQKKE</sequence>
<evidence type="ECO:0000313" key="2">
    <source>
        <dbReference type="EMBL" id="CAL5970934.1"/>
    </source>
</evidence>
<keyword evidence="2" id="KW-0808">Transferase</keyword>
<dbReference type="InterPro" id="IPR029063">
    <property type="entry name" value="SAM-dependent_MTases_sf"/>
</dbReference>
<name>A0ABP1GJS3_9EUKA</name>
<gene>
    <name evidence="2" type="ORF">HINF_LOCUS874</name>
</gene>
<dbReference type="PANTHER" id="PTHR43861">
    <property type="entry name" value="TRANS-ACONITATE 2-METHYLTRANSFERASE-RELATED"/>
    <property type="match status" value="1"/>
</dbReference>
<evidence type="ECO:0000256" key="1">
    <source>
        <dbReference type="SAM" id="MobiDB-lite"/>
    </source>
</evidence>
<protein>
    <submittedName>
        <fullName evidence="2">Methyltransferase_domain-containing protein</fullName>
    </submittedName>
</protein>
<comment type="caution">
    <text evidence="2">The sequence shown here is derived from an EMBL/GenBank/DDBJ whole genome shotgun (WGS) entry which is preliminary data.</text>
</comment>
<feature type="region of interest" description="Disordered" evidence="1">
    <location>
        <begin position="194"/>
        <end position="213"/>
    </location>
</feature>
<dbReference type="Proteomes" id="UP001642409">
    <property type="component" value="Unassembled WGS sequence"/>
</dbReference>
<proteinExistence type="predicted"/>
<dbReference type="Pfam" id="PF13489">
    <property type="entry name" value="Methyltransf_23"/>
    <property type="match status" value="1"/>
</dbReference>
<accession>A0ABP1GJS3</accession>
<feature type="compositionally biased region" description="Polar residues" evidence="1">
    <location>
        <begin position="202"/>
        <end position="213"/>
    </location>
</feature>
<dbReference type="CDD" id="cd02440">
    <property type="entry name" value="AdoMet_MTases"/>
    <property type="match status" value="1"/>
</dbReference>
<organism evidence="2 3">
    <name type="scientific">Hexamita inflata</name>
    <dbReference type="NCBI Taxonomy" id="28002"/>
    <lineage>
        <taxon>Eukaryota</taxon>
        <taxon>Metamonada</taxon>
        <taxon>Diplomonadida</taxon>
        <taxon>Hexamitidae</taxon>
        <taxon>Hexamitinae</taxon>
        <taxon>Hexamita</taxon>
    </lineage>
</organism>
<dbReference type="EMBL" id="CAXDID020000002">
    <property type="protein sequence ID" value="CAL5970934.1"/>
    <property type="molecule type" value="Genomic_DNA"/>
</dbReference>
<dbReference type="GO" id="GO:0008168">
    <property type="term" value="F:methyltransferase activity"/>
    <property type="evidence" value="ECO:0007669"/>
    <property type="project" value="UniProtKB-KW"/>
</dbReference>
<evidence type="ECO:0000313" key="3">
    <source>
        <dbReference type="Proteomes" id="UP001642409"/>
    </source>
</evidence>
<keyword evidence="3" id="KW-1185">Reference proteome</keyword>
<reference evidence="2 3" key="1">
    <citation type="submission" date="2024-07" db="EMBL/GenBank/DDBJ databases">
        <authorList>
            <person name="Akdeniz Z."/>
        </authorList>
    </citation>
    <scope>NUCLEOTIDE SEQUENCE [LARGE SCALE GENOMIC DNA]</scope>
</reference>
<keyword evidence="2" id="KW-0489">Methyltransferase</keyword>
<dbReference type="GO" id="GO:0032259">
    <property type="term" value="P:methylation"/>
    <property type="evidence" value="ECO:0007669"/>
    <property type="project" value="UniProtKB-KW"/>
</dbReference>
<dbReference type="Gene3D" id="3.40.50.150">
    <property type="entry name" value="Vaccinia Virus protein VP39"/>
    <property type="match status" value="1"/>
</dbReference>
<dbReference type="SUPFAM" id="SSF53335">
    <property type="entry name" value="S-adenosyl-L-methionine-dependent methyltransferases"/>
    <property type="match status" value="1"/>
</dbReference>
<dbReference type="PANTHER" id="PTHR43861:SF1">
    <property type="entry name" value="TRANS-ACONITATE 2-METHYLTRANSFERASE"/>
    <property type="match status" value="1"/>
</dbReference>